<evidence type="ECO:0000313" key="3">
    <source>
        <dbReference type="Proteomes" id="UP000618754"/>
    </source>
</evidence>
<sequence length="272" mass="30441">MPWTSDHIPWLTDQQNILTTADGHPVAVLEFQPDRNDQAVMSAWAKHFRNHYAFDTEIDDLRRGTGLDRKEFLMQLKFPTDGRGFGPAVRAGDFGEILVADYLEFVLNHFVPRTRYGTKTVKDESTKGSDTIGFLLYDEHQTPQDILTVIEAKAQFSGTAPKARLQDAIDGSVSDPLRLAESLNAMKQRLYDKGEKDQCALVERFQDKAGKPYQSNFGAAALFTNAAYGPTAITDADTSVHPHQQNLFLILIKGDDLMDLVHHLYEIAADEA</sequence>
<evidence type="ECO:0000313" key="2">
    <source>
        <dbReference type="EMBL" id="MBD1385429.1"/>
    </source>
</evidence>
<gene>
    <name evidence="2" type="ORF">IDJ75_09090</name>
</gene>
<dbReference type="Pfam" id="PF08878">
    <property type="entry name" value="HamA"/>
    <property type="match status" value="1"/>
</dbReference>
<dbReference type="InterPro" id="IPR014976">
    <property type="entry name" value="AbpA_HamA_C"/>
</dbReference>
<reference evidence="2 3" key="1">
    <citation type="submission" date="2020-09" db="EMBL/GenBank/DDBJ databases">
        <title>Novel species of Mucilaginibacter isolated from a glacier on the Tibetan Plateau.</title>
        <authorList>
            <person name="Liu Q."/>
            <person name="Xin Y.-H."/>
        </authorList>
    </citation>
    <scope>NUCLEOTIDE SEQUENCE [LARGE SCALE GENOMIC DNA]</scope>
    <source>
        <strain evidence="2 3">CGMCC 1.13878</strain>
    </source>
</reference>
<name>A0ABR7X4C3_9SPHI</name>
<accession>A0ABR7X4C3</accession>
<organism evidence="2 3">
    <name type="scientific">Mucilaginibacter rigui</name>
    <dbReference type="NCBI Taxonomy" id="534635"/>
    <lineage>
        <taxon>Bacteria</taxon>
        <taxon>Pseudomonadati</taxon>
        <taxon>Bacteroidota</taxon>
        <taxon>Sphingobacteriia</taxon>
        <taxon>Sphingobacteriales</taxon>
        <taxon>Sphingobacteriaceae</taxon>
        <taxon>Mucilaginibacter</taxon>
    </lineage>
</organism>
<feature type="domain" description="Anti-bacteriophage protein A/HamA C-terminal" evidence="1">
    <location>
        <begin position="10"/>
        <end position="267"/>
    </location>
</feature>
<evidence type="ECO:0000259" key="1">
    <source>
        <dbReference type="Pfam" id="PF08878"/>
    </source>
</evidence>
<keyword evidence="3" id="KW-1185">Reference proteome</keyword>
<proteinExistence type="predicted"/>
<protein>
    <submittedName>
        <fullName evidence="2">DUF1837 domain-containing protein</fullName>
    </submittedName>
</protein>
<dbReference type="RefSeq" id="WP_191175307.1">
    <property type="nucleotide sequence ID" value="NZ_JACWMW010000002.1"/>
</dbReference>
<comment type="caution">
    <text evidence="2">The sequence shown here is derived from an EMBL/GenBank/DDBJ whole genome shotgun (WGS) entry which is preliminary data.</text>
</comment>
<dbReference type="Proteomes" id="UP000618754">
    <property type="component" value="Unassembled WGS sequence"/>
</dbReference>
<dbReference type="EMBL" id="JACWMW010000002">
    <property type="protein sequence ID" value="MBD1385429.1"/>
    <property type="molecule type" value="Genomic_DNA"/>
</dbReference>